<dbReference type="OrthoDB" id="6146463at2759"/>
<evidence type="ECO:0000313" key="2">
    <source>
        <dbReference type="EMBL" id="CAC5386082.1"/>
    </source>
</evidence>
<dbReference type="AlphaFoldDB" id="A0A6J8BQY0"/>
<accession>A0A6J8BQY0</accession>
<evidence type="ECO:0000313" key="3">
    <source>
        <dbReference type="Proteomes" id="UP000507470"/>
    </source>
</evidence>
<keyword evidence="1" id="KW-0175">Coiled coil</keyword>
<reference evidence="2 3" key="1">
    <citation type="submission" date="2020-06" db="EMBL/GenBank/DDBJ databases">
        <authorList>
            <person name="Li R."/>
            <person name="Bekaert M."/>
        </authorList>
    </citation>
    <scope>NUCLEOTIDE SEQUENCE [LARGE SCALE GENOMIC DNA]</scope>
    <source>
        <strain evidence="3">wild</strain>
    </source>
</reference>
<dbReference type="EMBL" id="CACVKT020003839">
    <property type="protein sequence ID" value="CAC5386082.1"/>
    <property type="molecule type" value="Genomic_DNA"/>
</dbReference>
<dbReference type="Proteomes" id="UP000507470">
    <property type="component" value="Unassembled WGS sequence"/>
</dbReference>
<evidence type="ECO:0000256" key="1">
    <source>
        <dbReference type="SAM" id="Coils"/>
    </source>
</evidence>
<gene>
    <name evidence="2" type="ORF">MCOR_21562</name>
</gene>
<dbReference type="Gene3D" id="1.20.1170.10">
    <property type="match status" value="1"/>
</dbReference>
<feature type="coiled-coil region" evidence="1">
    <location>
        <begin position="41"/>
        <end position="68"/>
    </location>
</feature>
<keyword evidence="3" id="KW-1185">Reference proteome</keyword>
<proteinExistence type="predicted"/>
<dbReference type="PROSITE" id="PS51257">
    <property type="entry name" value="PROKAR_LIPOPROTEIN"/>
    <property type="match status" value="1"/>
</dbReference>
<protein>
    <submittedName>
        <fullName evidence="2">Uncharacterized protein</fullName>
    </submittedName>
</protein>
<organism evidence="2 3">
    <name type="scientific">Mytilus coruscus</name>
    <name type="common">Sea mussel</name>
    <dbReference type="NCBI Taxonomy" id="42192"/>
    <lineage>
        <taxon>Eukaryota</taxon>
        <taxon>Metazoa</taxon>
        <taxon>Spiralia</taxon>
        <taxon>Lophotrochozoa</taxon>
        <taxon>Mollusca</taxon>
        <taxon>Bivalvia</taxon>
        <taxon>Autobranchia</taxon>
        <taxon>Pteriomorphia</taxon>
        <taxon>Mytilida</taxon>
        <taxon>Mytiloidea</taxon>
        <taxon>Mytilidae</taxon>
        <taxon>Mytilinae</taxon>
        <taxon>Mytilus</taxon>
    </lineage>
</organism>
<name>A0A6J8BQY0_MYTCO</name>
<sequence>MLKSDYLTYSNPITNISTLVLWMKGSGFALGSLSCQAVQQNTKLQQEVNTLQQQVRQLTAANQAIRQQLTAENQAIRQQLTDCTTSLSTNQQQLRQCNEQLNACNTQVTQLTSQLTTCQGELLSFTSVETEFQVCAPISGAISCTNQGCFLGCYPLALRTLYNIP</sequence>